<evidence type="ECO:0000256" key="1">
    <source>
        <dbReference type="ARBA" id="ARBA00022679"/>
    </source>
</evidence>
<dbReference type="GO" id="GO:0016301">
    <property type="term" value="F:kinase activity"/>
    <property type="evidence" value="ECO:0007669"/>
    <property type="project" value="UniProtKB-KW"/>
</dbReference>
<dbReference type="PANTHER" id="PTHR28629">
    <property type="entry name" value="TRIOKINASE/FMN CYCLASE"/>
    <property type="match status" value="1"/>
</dbReference>
<dbReference type="Gene3D" id="1.25.40.340">
    <property type="match status" value="1"/>
</dbReference>
<sequence length="209" mass="23059">MNLTVDKTLKWIIKANEKIQTNKTYLTSLDQAIGDGDHGINMARGFQEVVKKLSSSHYETVSDCFKDVAMTLMSKVGGASGPIFGTAFLKMSMAVKGKESISQAEFTRALDDAIKGIIHRGKASEGDKTLLDVWMPILRILQENDDVDWDVIDHSAKLAMEATKQRLAKKGRAAYLKERSIGHIDPGSASSYYLFQSLAEVITEGDKNE</sequence>
<reference evidence="4 5" key="1">
    <citation type="submission" date="2020-11" db="EMBL/GenBank/DDBJ databases">
        <title>Taxonomic evaluation of the Bacillus sporothermodurans group of bacteria based on whole genome sequences.</title>
        <authorList>
            <person name="Fiedler G."/>
            <person name="Herbstmann A.-D."/>
            <person name="Doll E."/>
            <person name="Wenning M."/>
            <person name="Brinks E."/>
            <person name="Kabisch J."/>
            <person name="Breitenwieser F."/>
            <person name="Lappann M."/>
            <person name="Boehnlein C."/>
            <person name="Franz C."/>
        </authorList>
    </citation>
    <scope>NUCLEOTIDE SEQUENCE [LARGE SCALE GENOMIC DNA]</scope>
    <source>
        <strain evidence="4 5">JCM 19841</strain>
    </source>
</reference>
<gene>
    <name evidence="4" type="primary">dhaL</name>
    <name evidence="4" type="ORF">I5776_17620</name>
</gene>
<name>A0ABX7DZD0_9BACI</name>
<protein>
    <submittedName>
        <fullName evidence="4">Dihydroxyacetone kinase subunit L</fullName>
    </submittedName>
</protein>
<dbReference type="SMART" id="SM01120">
    <property type="entry name" value="Dak2"/>
    <property type="match status" value="1"/>
</dbReference>
<accession>A0ABX7DZD0</accession>
<evidence type="ECO:0000256" key="2">
    <source>
        <dbReference type="ARBA" id="ARBA00022777"/>
    </source>
</evidence>
<organism evidence="4 5">
    <name type="scientific">Heyndrickxia vini</name>
    <dbReference type="NCBI Taxonomy" id="1476025"/>
    <lineage>
        <taxon>Bacteria</taxon>
        <taxon>Bacillati</taxon>
        <taxon>Bacillota</taxon>
        <taxon>Bacilli</taxon>
        <taxon>Bacillales</taxon>
        <taxon>Bacillaceae</taxon>
        <taxon>Heyndrickxia</taxon>
    </lineage>
</organism>
<dbReference type="InterPro" id="IPR050861">
    <property type="entry name" value="Dihydroxyacetone_Kinase"/>
</dbReference>
<dbReference type="Proteomes" id="UP000595691">
    <property type="component" value="Chromosome"/>
</dbReference>
<dbReference type="InterPro" id="IPR012737">
    <property type="entry name" value="DhaK_L_YcgS"/>
</dbReference>
<dbReference type="PANTHER" id="PTHR28629:SF4">
    <property type="entry name" value="TRIOKINASE_FMN CYCLASE"/>
    <property type="match status" value="1"/>
</dbReference>
<dbReference type="InterPro" id="IPR004007">
    <property type="entry name" value="DhaL_dom"/>
</dbReference>
<evidence type="ECO:0000259" key="3">
    <source>
        <dbReference type="PROSITE" id="PS51480"/>
    </source>
</evidence>
<keyword evidence="1" id="KW-0808">Transferase</keyword>
<dbReference type="InterPro" id="IPR036117">
    <property type="entry name" value="DhaL_dom_sf"/>
</dbReference>
<keyword evidence="5" id="KW-1185">Reference proteome</keyword>
<evidence type="ECO:0000313" key="5">
    <source>
        <dbReference type="Proteomes" id="UP000595691"/>
    </source>
</evidence>
<dbReference type="Pfam" id="PF02734">
    <property type="entry name" value="Dak2"/>
    <property type="match status" value="1"/>
</dbReference>
<keyword evidence="2 4" id="KW-0418">Kinase</keyword>
<dbReference type="NCBIfam" id="TIGR02365">
    <property type="entry name" value="dha_L_ycgS"/>
    <property type="match status" value="1"/>
</dbReference>
<evidence type="ECO:0000313" key="4">
    <source>
        <dbReference type="EMBL" id="QQZ08823.1"/>
    </source>
</evidence>
<proteinExistence type="predicted"/>
<feature type="domain" description="DhaL" evidence="3">
    <location>
        <begin position="6"/>
        <end position="200"/>
    </location>
</feature>
<dbReference type="SUPFAM" id="SSF101473">
    <property type="entry name" value="DhaL-like"/>
    <property type="match status" value="1"/>
</dbReference>
<dbReference type="RefSeq" id="WP_202777678.1">
    <property type="nucleotide sequence ID" value="NZ_CP065425.1"/>
</dbReference>
<dbReference type="PROSITE" id="PS51480">
    <property type="entry name" value="DHAL"/>
    <property type="match status" value="1"/>
</dbReference>
<dbReference type="EMBL" id="CP065425">
    <property type="protein sequence ID" value="QQZ08823.1"/>
    <property type="molecule type" value="Genomic_DNA"/>
</dbReference>